<dbReference type="EMBL" id="BMOV01000008">
    <property type="protein sequence ID" value="GGO14799.1"/>
    <property type="molecule type" value="Genomic_DNA"/>
</dbReference>
<dbReference type="RefSeq" id="WP_150005602.1">
    <property type="nucleotide sequence ID" value="NZ_BMOV01000008.1"/>
</dbReference>
<dbReference type="Proteomes" id="UP000602381">
    <property type="component" value="Unassembled WGS sequence"/>
</dbReference>
<dbReference type="InterPro" id="IPR035996">
    <property type="entry name" value="4pyrrol_Methylase_sf"/>
</dbReference>
<gene>
    <name evidence="2" type="ORF">GCM10007972_22290</name>
</gene>
<name>A0ABQ2LFL2_9PROT</name>
<organism evidence="2 3">
    <name type="scientific">Iodidimonas muriae</name>
    <dbReference type="NCBI Taxonomy" id="261467"/>
    <lineage>
        <taxon>Bacteria</taxon>
        <taxon>Pseudomonadati</taxon>
        <taxon>Pseudomonadota</taxon>
        <taxon>Alphaproteobacteria</taxon>
        <taxon>Iodidimonadales</taxon>
        <taxon>Iodidimonadaceae</taxon>
        <taxon>Iodidimonas</taxon>
    </lineage>
</organism>
<proteinExistence type="predicted"/>
<protein>
    <recommendedName>
        <fullName evidence="1">Tetrapyrrole methylase domain-containing protein</fullName>
    </recommendedName>
</protein>
<accession>A0ABQ2LFL2</accession>
<dbReference type="InterPro" id="IPR000878">
    <property type="entry name" value="4pyrrol_Mease"/>
</dbReference>
<dbReference type="SUPFAM" id="SSF53790">
    <property type="entry name" value="Tetrapyrrole methylase"/>
    <property type="match status" value="1"/>
</dbReference>
<evidence type="ECO:0000313" key="3">
    <source>
        <dbReference type="Proteomes" id="UP000602381"/>
    </source>
</evidence>
<dbReference type="Pfam" id="PF00590">
    <property type="entry name" value="TP_methylase"/>
    <property type="match status" value="1"/>
</dbReference>
<comment type="caution">
    <text evidence="2">The sequence shown here is derived from an EMBL/GenBank/DDBJ whole genome shotgun (WGS) entry which is preliminary data.</text>
</comment>
<evidence type="ECO:0000313" key="2">
    <source>
        <dbReference type="EMBL" id="GGO14799.1"/>
    </source>
</evidence>
<dbReference type="InterPro" id="IPR014777">
    <property type="entry name" value="4pyrrole_Mease_sub1"/>
</dbReference>
<dbReference type="CDD" id="cd19916">
    <property type="entry name" value="OphMA_like"/>
    <property type="match status" value="1"/>
</dbReference>
<sequence length="272" mass="29664">MPDECGRLVVVGTGMVLGGQITAIAKSEIVNADHVFCLVDGLCEQWLSGLNPSLTSLQTHYAQGKYRPQSYRDMVDAVIKAVRAGQSVCLVAYGHPGIFACVPHWAIKAARDEGFEARMEPGISTQDCLYADLGLDPGTHGSQSMEATQYLIYCNRIDPAKLLILWQVGLAGEISLTHFETDRARLSLLVEKLMADGYGMDHEVIIYEAAMLAMMPVRMERIALSRLPDSRLNGISTLVIPPAFELKPDQAMQARLRALGPLKTDDMDAAGS</sequence>
<dbReference type="Gene3D" id="3.40.1010.10">
    <property type="entry name" value="Cobalt-precorrin-4 Transmethylase, Domain 1"/>
    <property type="match status" value="1"/>
</dbReference>
<evidence type="ECO:0000259" key="1">
    <source>
        <dbReference type="Pfam" id="PF00590"/>
    </source>
</evidence>
<reference evidence="3" key="1">
    <citation type="journal article" date="2019" name="Int. J. Syst. Evol. Microbiol.">
        <title>The Global Catalogue of Microorganisms (GCM) 10K type strain sequencing project: providing services to taxonomists for standard genome sequencing and annotation.</title>
        <authorList>
            <consortium name="The Broad Institute Genomics Platform"/>
            <consortium name="The Broad Institute Genome Sequencing Center for Infectious Disease"/>
            <person name="Wu L."/>
            <person name="Ma J."/>
        </authorList>
    </citation>
    <scope>NUCLEOTIDE SEQUENCE [LARGE SCALE GENOMIC DNA]</scope>
    <source>
        <strain evidence="3">JCM 17843</strain>
    </source>
</reference>
<feature type="domain" description="Tetrapyrrole methylase" evidence="1">
    <location>
        <begin position="7"/>
        <end position="210"/>
    </location>
</feature>
<keyword evidence="3" id="KW-1185">Reference proteome</keyword>